<evidence type="ECO:0000259" key="4">
    <source>
        <dbReference type="PROSITE" id="PS50956"/>
    </source>
</evidence>
<dbReference type="Gene3D" id="3.30.70.920">
    <property type="match status" value="1"/>
</dbReference>
<dbReference type="InterPro" id="IPR019885">
    <property type="entry name" value="Tscrpt_reg_HTH_AsnC-type_CS"/>
</dbReference>
<accession>A0ABR4V1Z0</accession>
<keyword evidence="6" id="KW-1185">Reference proteome</keyword>
<dbReference type="CDD" id="cd00090">
    <property type="entry name" value="HTH_ARSR"/>
    <property type="match status" value="1"/>
</dbReference>
<dbReference type="PANTHER" id="PTHR30154:SF34">
    <property type="entry name" value="TRANSCRIPTIONAL REGULATOR AZLB"/>
    <property type="match status" value="1"/>
</dbReference>
<keyword evidence="1" id="KW-0805">Transcription regulation</keyword>
<proteinExistence type="predicted"/>
<sequence>MDRIDCNILAELQQNGRLSLTDLAERVGVSLSSCQRRVRALEQDGVISGYRAHLDPTRFGLNFSAIVFVTLREGDRQAVSAFESAVKEIPQIIQTQRLFGDPDYLLQVMTRDLSAFQVLYDEKLSGMSGVQRLTSTLVMKTVVKDRALPV</sequence>
<organism evidence="5 6">
    <name type="scientific">Pectobacterium betavasculorum</name>
    <dbReference type="NCBI Taxonomy" id="55207"/>
    <lineage>
        <taxon>Bacteria</taxon>
        <taxon>Pseudomonadati</taxon>
        <taxon>Pseudomonadota</taxon>
        <taxon>Gammaproteobacteria</taxon>
        <taxon>Enterobacterales</taxon>
        <taxon>Pectobacteriaceae</taxon>
        <taxon>Pectobacterium</taxon>
    </lineage>
</organism>
<protein>
    <submittedName>
        <fullName evidence="5">AsnC family transcriptional regulator</fullName>
    </submittedName>
</protein>
<gene>
    <name evidence="5" type="ORF">JV35_08010</name>
</gene>
<reference evidence="5 6" key="1">
    <citation type="submission" date="2014-08" db="EMBL/GenBank/DDBJ databases">
        <title>Genome sequences of NCPPB Pectobacterium isolates.</title>
        <authorList>
            <person name="Glover R.H."/>
            <person name="Sapp M."/>
            <person name="Elphinstone J."/>
        </authorList>
    </citation>
    <scope>NUCLEOTIDE SEQUENCE [LARGE SCALE GENOMIC DNA]</scope>
    <source>
        <strain evidence="5 6">NCPPB 2793</strain>
    </source>
</reference>
<evidence type="ECO:0000256" key="3">
    <source>
        <dbReference type="ARBA" id="ARBA00023163"/>
    </source>
</evidence>
<dbReference type="InterPro" id="IPR011991">
    <property type="entry name" value="ArsR-like_HTH"/>
</dbReference>
<dbReference type="RefSeq" id="WP_039302398.1">
    <property type="nucleotide sequence ID" value="NZ_JQHL01000002.1"/>
</dbReference>
<dbReference type="SMART" id="SM00344">
    <property type="entry name" value="HTH_ASNC"/>
    <property type="match status" value="1"/>
</dbReference>
<feature type="domain" description="HTH asnC-type" evidence="4">
    <location>
        <begin position="1"/>
        <end position="62"/>
    </location>
</feature>
<dbReference type="PRINTS" id="PR00033">
    <property type="entry name" value="HTHASNC"/>
</dbReference>
<dbReference type="InterPro" id="IPR019887">
    <property type="entry name" value="Tscrpt_reg_AsnC/Lrp_C"/>
</dbReference>
<dbReference type="EMBL" id="JQHL01000002">
    <property type="protein sequence ID" value="KFX21128.1"/>
    <property type="molecule type" value="Genomic_DNA"/>
</dbReference>
<name>A0ABR4V1Z0_9GAMM</name>
<evidence type="ECO:0000313" key="5">
    <source>
        <dbReference type="EMBL" id="KFX21128.1"/>
    </source>
</evidence>
<dbReference type="Gene3D" id="1.10.10.10">
    <property type="entry name" value="Winged helix-like DNA-binding domain superfamily/Winged helix DNA-binding domain"/>
    <property type="match status" value="1"/>
</dbReference>
<dbReference type="SUPFAM" id="SSF46785">
    <property type="entry name" value="Winged helix' DNA-binding domain"/>
    <property type="match status" value="1"/>
</dbReference>
<keyword evidence="3" id="KW-0804">Transcription</keyword>
<keyword evidence="2" id="KW-0238">DNA-binding</keyword>
<dbReference type="PROSITE" id="PS50956">
    <property type="entry name" value="HTH_ASNC_2"/>
    <property type="match status" value="1"/>
</dbReference>
<dbReference type="InterPro" id="IPR036388">
    <property type="entry name" value="WH-like_DNA-bd_sf"/>
</dbReference>
<dbReference type="InterPro" id="IPR019888">
    <property type="entry name" value="Tscrpt_reg_AsnC-like"/>
</dbReference>
<dbReference type="InterPro" id="IPR036390">
    <property type="entry name" value="WH_DNA-bd_sf"/>
</dbReference>
<comment type="caution">
    <text evidence="5">The sequence shown here is derived from an EMBL/GenBank/DDBJ whole genome shotgun (WGS) entry which is preliminary data.</text>
</comment>
<dbReference type="Proteomes" id="UP000032869">
    <property type="component" value="Unassembled WGS sequence"/>
</dbReference>
<dbReference type="InterPro" id="IPR000485">
    <property type="entry name" value="AsnC-type_HTH_dom"/>
</dbReference>
<evidence type="ECO:0000256" key="1">
    <source>
        <dbReference type="ARBA" id="ARBA00023015"/>
    </source>
</evidence>
<dbReference type="InterPro" id="IPR011008">
    <property type="entry name" value="Dimeric_a/b-barrel"/>
</dbReference>
<evidence type="ECO:0000313" key="6">
    <source>
        <dbReference type="Proteomes" id="UP000032869"/>
    </source>
</evidence>
<dbReference type="Pfam" id="PF13412">
    <property type="entry name" value="HTH_24"/>
    <property type="match status" value="1"/>
</dbReference>
<dbReference type="SUPFAM" id="SSF54909">
    <property type="entry name" value="Dimeric alpha+beta barrel"/>
    <property type="match status" value="1"/>
</dbReference>
<dbReference type="PANTHER" id="PTHR30154">
    <property type="entry name" value="LEUCINE-RESPONSIVE REGULATORY PROTEIN"/>
    <property type="match status" value="1"/>
</dbReference>
<dbReference type="PROSITE" id="PS00519">
    <property type="entry name" value="HTH_ASNC_1"/>
    <property type="match status" value="1"/>
</dbReference>
<dbReference type="Pfam" id="PF01037">
    <property type="entry name" value="AsnC_trans_reg"/>
    <property type="match status" value="1"/>
</dbReference>
<evidence type="ECO:0000256" key="2">
    <source>
        <dbReference type="ARBA" id="ARBA00023125"/>
    </source>
</evidence>